<evidence type="ECO:0000313" key="2">
    <source>
        <dbReference type="EMBL" id="SUB84459.1"/>
    </source>
</evidence>
<feature type="chain" id="PRO_5016614826" description="Outer membrane protein beta-barrel domain-containing protein" evidence="1">
    <location>
        <begin position="25"/>
        <end position="284"/>
    </location>
</feature>
<name>A0A379DVW5_9BACT</name>
<dbReference type="AlphaFoldDB" id="A0A379DVW5"/>
<proteinExistence type="predicted"/>
<evidence type="ECO:0008006" key="4">
    <source>
        <dbReference type="Google" id="ProtNLM"/>
    </source>
</evidence>
<reference evidence="2 3" key="1">
    <citation type="submission" date="2018-06" db="EMBL/GenBank/DDBJ databases">
        <authorList>
            <consortium name="Pathogen Informatics"/>
            <person name="Doyle S."/>
        </authorList>
    </citation>
    <scope>NUCLEOTIDE SEQUENCE [LARGE SCALE GENOMIC DNA]</scope>
    <source>
        <strain evidence="2 3">NCTC11157</strain>
    </source>
</reference>
<evidence type="ECO:0000256" key="1">
    <source>
        <dbReference type="SAM" id="SignalP"/>
    </source>
</evidence>
<dbReference type="EMBL" id="UGTL01000001">
    <property type="protein sequence ID" value="SUB84459.1"/>
    <property type="molecule type" value="Genomic_DNA"/>
</dbReference>
<accession>A0A379DVW5</accession>
<organism evidence="2 3">
    <name type="scientific">Prevotella disiens</name>
    <dbReference type="NCBI Taxonomy" id="28130"/>
    <lineage>
        <taxon>Bacteria</taxon>
        <taxon>Pseudomonadati</taxon>
        <taxon>Bacteroidota</taxon>
        <taxon>Bacteroidia</taxon>
        <taxon>Bacteroidales</taxon>
        <taxon>Prevotellaceae</taxon>
        <taxon>Prevotella</taxon>
    </lineage>
</organism>
<feature type="signal peptide" evidence="1">
    <location>
        <begin position="1"/>
        <end position="24"/>
    </location>
</feature>
<keyword evidence="1" id="KW-0732">Signal</keyword>
<protein>
    <recommendedName>
        <fullName evidence="4">Outer membrane protein beta-barrel domain-containing protein</fullName>
    </recommendedName>
</protein>
<gene>
    <name evidence="2" type="ORF">NCTC11157_00162</name>
</gene>
<sequence length="284" mass="32158">MYKLKIMKNLLLALSFMAVVPGIAAEKNDTTFQYRDKQIVVKIDSVETKIVLLDKNGNEYTKTKEESYVDGQEVERIFVSSPFVPIKKKSGHTFYGHFADFFIGQNLLNGGSEMHSRDAKSLEWGVTVFDIGLGLTKSDAFGLMSALQVGFVHNHFNTDYVLNNIGDKTIMVKNDTTGVKTSFLKYTYWKIPLIFEWKKKFAKRDAFIGIGVSMEWRTNIKSKYRIGDKRYTVSRELNVNPIGIDLEGYIGFAGFNIFAHYGLTKMFKDGPTCHPIGLGVGFTF</sequence>
<dbReference type="Proteomes" id="UP000254072">
    <property type="component" value="Unassembled WGS sequence"/>
</dbReference>
<evidence type="ECO:0000313" key="3">
    <source>
        <dbReference type="Proteomes" id="UP000254072"/>
    </source>
</evidence>